<comment type="caution">
    <text evidence="7">The sequence shown here is derived from an EMBL/GenBank/DDBJ whole genome shotgun (WGS) entry which is preliminary data.</text>
</comment>
<dbReference type="Pfam" id="PF13440">
    <property type="entry name" value="Polysacc_synt_3"/>
    <property type="match status" value="1"/>
</dbReference>
<dbReference type="PANTHER" id="PTHR30250">
    <property type="entry name" value="PST FAMILY PREDICTED COLANIC ACID TRANSPORTER"/>
    <property type="match status" value="1"/>
</dbReference>
<accession>A0A9D9HVZ4</accession>
<evidence type="ECO:0000256" key="2">
    <source>
        <dbReference type="ARBA" id="ARBA00022475"/>
    </source>
</evidence>
<feature type="transmembrane region" description="Helical" evidence="6">
    <location>
        <begin position="121"/>
        <end position="143"/>
    </location>
</feature>
<feature type="transmembrane region" description="Helical" evidence="6">
    <location>
        <begin position="155"/>
        <end position="176"/>
    </location>
</feature>
<dbReference type="AlphaFoldDB" id="A0A9D9HVZ4"/>
<feature type="non-terminal residue" evidence="7">
    <location>
        <position position="391"/>
    </location>
</feature>
<proteinExistence type="predicted"/>
<dbReference type="InterPro" id="IPR050833">
    <property type="entry name" value="Poly_Biosynth_Transport"/>
</dbReference>
<evidence type="ECO:0000256" key="3">
    <source>
        <dbReference type="ARBA" id="ARBA00022692"/>
    </source>
</evidence>
<organism evidence="7 8">
    <name type="scientific">Candidatus Gallipaludibacter merdavium</name>
    <dbReference type="NCBI Taxonomy" id="2840839"/>
    <lineage>
        <taxon>Bacteria</taxon>
        <taxon>Pseudomonadati</taxon>
        <taxon>Bacteroidota</taxon>
        <taxon>Bacteroidia</taxon>
        <taxon>Bacteroidales</taxon>
        <taxon>Candidatus Gallipaludibacter</taxon>
    </lineage>
</organism>
<dbReference type="EMBL" id="JADIMG010000110">
    <property type="protein sequence ID" value="MBO8461033.1"/>
    <property type="molecule type" value="Genomic_DNA"/>
</dbReference>
<evidence type="ECO:0000256" key="1">
    <source>
        <dbReference type="ARBA" id="ARBA00004651"/>
    </source>
</evidence>
<evidence type="ECO:0000256" key="6">
    <source>
        <dbReference type="SAM" id="Phobius"/>
    </source>
</evidence>
<keyword evidence="5 6" id="KW-0472">Membrane</keyword>
<dbReference type="GO" id="GO:0005886">
    <property type="term" value="C:plasma membrane"/>
    <property type="evidence" value="ECO:0007669"/>
    <property type="project" value="UniProtKB-SubCell"/>
</dbReference>
<feature type="transmembrane region" description="Helical" evidence="6">
    <location>
        <begin position="312"/>
        <end position="331"/>
    </location>
</feature>
<feature type="transmembrane region" description="Helical" evidence="6">
    <location>
        <begin position="269"/>
        <end position="292"/>
    </location>
</feature>
<evidence type="ECO:0000256" key="4">
    <source>
        <dbReference type="ARBA" id="ARBA00022989"/>
    </source>
</evidence>
<keyword evidence="3 6" id="KW-0812">Transmembrane</keyword>
<keyword evidence="4 6" id="KW-1133">Transmembrane helix</keyword>
<keyword evidence="2" id="KW-1003">Cell membrane</keyword>
<feature type="transmembrane region" description="Helical" evidence="6">
    <location>
        <begin position="351"/>
        <end position="369"/>
    </location>
</feature>
<name>A0A9D9HVZ4_9BACT</name>
<evidence type="ECO:0000313" key="7">
    <source>
        <dbReference type="EMBL" id="MBO8461033.1"/>
    </source>
</evidence>
<feature type="transmembrane region" description="Helical" evidence="6">
    <location>
        <begin position="232"/>
        <end position="249"/>
    </location>
</feature>
<evidence type="ECO:0000313" key="8">
    <source>
        <dbReference type="Proteomes" id="UP000823641"/>
    </source>
</evidence>
<feature type="transmembrane region" description="Helical" evidence="6">
    <location>
        <begin position="49"/>
        <end position="71"/>
    </location>
</feature>
<evidence type="ECO:0000256" key="5">
    <source>
        <dbReference type="ARBA" id="ARBA00023136"/>
    </source>
</evidence>
<protein>
    <submittedName>
        <fullName evidence="7">Oligosaccharide flippase family protein</fullName>
    </submittedName>
</protein>
<feature type="transmembrane region" description="Helical" evidence="6">
    <location>
        <begin position="191"/>
        <end position="212"/>
    </location>
</feature>
<feature type="transmembrane region" description="Helical" evidence="6">
    <location>
        <begin position="12"/>
        <end position="29"/>
    </location>
</feature>
<reference evidence="7" key="1">
    <citation type="submission" date="2020-10" db="EMBL/GenBank/DDBJ databases">
        <authorList>
            <person name="Gilroy R."/>
        </authorList>
    </citation>
    <scope>NUCLEOTIDE SEQUENCE</scope>
    <source>
        <strain evidence="7">G3-3990</strain>
    </source>
</reference>
<reference evidence="7" key="2">
    <citation type="journal article" date="2021" name="PeerJ">
        <title>Extensive microbial diversity within the chicken gut microbiome revealed by metagenomics and culture.</title>
        <authorList>
            <person name="Gilroy R."/>
            <person name="Ravi A."/>
            <person name="Getino M."/>
            <person name="Pursley I."/>
            <person name="Horton D.L."/>
            <person name="Alikhan N.F."/>
            <person name="Baker D."/>
            <person name="Gharbi K."/>
            <person name="Hall N."/>
            <person name="Watson M."/>
            <person name="Adriaenssens E.M."/>
            <person name="Foster-Nyarko E."/>
            <person name="Jarju S."/>
            <person name="Secka A."/>
            <person name="Antonio M."/>
            <person name="Oren A."/>
            <person name="Chaudhuri R.R."/>
            <person name="La Ragione R."/>
            <person name="Hildebrand F."/>
            <person name="Pallen M.J."/>
        </authorList>
    </citation>
    <scope>NUCLEOTIDE SEQUENCE</scope>
    <source>
        <strain evidence="7">G3-3990</strain>
    </source>
</reference>
<dbReference type="PANTHER" id="PTHR30250:SF11">
    <property type="entry name" value="O-ANTIGEN TRANSPORTER-RELATED"/>
    <property type="match status" value="1"/>
</dbReference>
<sequence length="391" mass="44677">MAKEMKNLAKETAIYGLSSIVGKFLNWLLVPLYTFVLQQSADYGIVTNLYAWTALLLVILTYGMETGFFRFANKEENDPNKVYSTTLTCVGFTSLVFAACCVVFCQPIANALGYPTHKEFIAMLGVVVSMDAFGSIPFAYLRYKRRPIKFAALKLFMIFMNIAFNLFFLLLCPWLMTHAPALVDWFYKPDYGVGYVFVSNFISTSLVTLALIPDMRVKFSFDWALLKRMLHYSLPLLVLGIAGIMNQTVDKIIFPFLMPDKELAASELGIYGACFKIAMVMMMFTQAFRYAYEPFIFAKHKDKNSVGVYADAMKYFVIFSLLILLGMLFYLDIIKLIIHPSYWSGMRVVPIVLFSYIFQGVFFNLSLWYKLTDKTQYGAYFSIMGLVITLL</sequence>
<dbReference type="Proteomes" id="UP000823641">
    <property type="component" value="Unassembled WGS sequence"/>
</dbReference>
<feature type="transmembrane region" description="Helical" evidence="6">
    <location>
        <begin position="83"/>
        <end position="109"/>
    </location>
</feature>
<comment type="subcellular location">
    <subcellularLocation>
        <location evidence="1">Cell membrane</location>
        <topology evidence="1">Multi-pass membrane protein</topology>
    </subcellularLocation>
</comment>
<gene>
    <name evidence="7" type="ORF">IAA73_12000</name>
</gene>